<name>A0ABW6AL58_9BACT</name>
<accession>A0ABW6AL58</accession>
<keyword evidence="6" id="KW-1185">Reference proteome</keyword>
<dbReference type="Proteomes" id="UP001597512">
    <property type="component" value="Unassembled WGS sequence"/>
</dbReference>
<dbReference type="Pfam" id="PF01638">
    <property type="entry name" value="HxlR"/>
    <property type="match status" value="1"/>
</dbReference>
<keyword evidence="3" id="KW-0804">Transcription</keyword>
<protein>
    <submittedName>
        <fullName evidence="5">Winged helix-turn-helix transcriptional regulator</fullName>
    </submittedName>
</protein>
<gene>
    <name evidence="5" type="ORF">ACFS25_16475</name>
</gene>
<organism evidence="5 6">
    <name type="scientific">Spirosoma flavum</name>
    <dbReference type="NCBI Taxonomy" id="2048557"/>
    <lineage>
        <taxon>Bacteria</taxon>
        <taxon>Pseudomonadati</taxon>
        <taxon>Bacteroidota</taxon>
        <taxon>Cytophagia</taxon>
        <taxon>Cytophagales</taxon>
        <taxon>Cytophagaceae</taxon>
        <taxon>Spirosoma</taxon>
    </lineage>
</organism>
<evidence type="ECO:0000313" key="6">
    <source>
        <dbReference type="Proteomes" id="UP001597512"/>
    </source>
</evidence>
<dbReference type="InterPro" id="IPR002577">
    <property type="entry name" value="HTH_HxlR"/>
</dbReference>
<feature type="domain" description="HTH hxlR-type" evidence="4">
    <location>
        <begin position="19"/>
        <end position="117"/>
    </location>
</feature>
<evidence type="ECO:0000256" key="3">
    <source>
        <dbReference type="ARBA" id="ARBA00023163"/>
    </source>
</evidence>
<keyword evidence="2" id="KW-0238">DNA-binding</keyword>
<sequence>MKIKNKEYLFLHREKEFTCPMDLTMDYLAGRWKTVVLWYLIQDKKRFSELSRLIPNMTEKMLSLQLRQLEADGLIWRQVHAEVPPRVEYGLTEAGQTLIPILKAMSSWGLKKAVKQEIPPSSGPSASSAIDP</sequence>
<dbReference type="RefSeq" id="WP_381503219.1">
    <property type="nucleotide sequence ID" value="NZ_JBHUOM010000014.1"/>
</dbReference>
<dbReference type="PANTHER" id="PTHR33204:SF29">
    <property type="entry name" value="TRANSCRIPTIONAL REGULATOR"/>
    <property type="match status" value="1"/>
</dbReference>
<dbReference type="Gene3D" id="1.10.10.10">
    <property type="entry name" value="Winged helix-like DNA-binding domain superfamily/Winged helix DNA-binding domain"/>
    <property type="match status" value="1"/>
</dbReference>
<evidence type="ECO:0000256" key="1">
    <source>
        <dbReference type="ARBA" id="ARBA00023015"/>
    </source>
</evidence>
<dbReference type="SUPFAM" id="SSF46785">
    <property type="entry name" value="Winged helix' DNA-binding domain"/>
    <property type="match status" value="1"/>
</dbReference>
<dbReference type="PROSITE" id="PS51118">
    <property type="entry name" value="HTH_HXLR"/>
    <property type="match status" value="1"/>
</dbReference>
<evidence type="ECO:0000313" key="5">
    <source>
        <dbReference type="EMBL" id="MFD2935384.1"/>
    </source>
</evidence>
<evidence type="ECO:0000259" key="4">
    <source>
        <dbReference type="PROSITE" id="PS51118"/>
    </source>
</evidence>
<dbReference type="InterPro" id="IPR036390">
    <property type="entry name" value="WH_DNA-bd_sf"/>
</dbReference>
<dbReference type="EMBL" id="JBHUOM010000014">
    <property type="protein sequence ID" value="MFD2935384.1"/>
    <property type="molecule type" value="Genomic_DNA"/>
</dbReference>
<proteinExistence type="predicted"/>
<evidence type="ECO:0000256" key="2">
    <source>
        <dbReference type="ARBA" id="ARBA00023125"/>
    </source>
</evidence>
<reference evidence="6" key="1">
    <citation type="journal article" date="2019" name="Int. J. Syst. Evol. Microbiol.">
        <title>The Global Catalogue of Microorganisms (GCM) 10K type strain sequencing project: providing services to taxonomists for standard genome sequencing and annotation.</title>
        <authorList>
            <consortium name="The Broad Institute Genomics Platform"/>
            <consortium name="The Broad Institute Genome Sequencing Center for Infectious Disease"/>
            <person name="Wu L."/>
            <person name="Ma J."/>
        </authorList>
    </citation>
    <scope>NUCLEOTIDE SEQUENCE [LARGE SCALE GENOMIC DNA]</scope>
    <source>
        <strain evidence="6">KCTC 52490</strain>
    </source>
</reference>
<dbReference type="InterPro" id="IPR036388">
    <property type="entry name" value="WH-like_DNA-bd_sf"/>
</dbReference>
<keyword evidence="1" id="KW-0805">Transcription regulation</keyword>
<comment type="caution">
    <text evidence="5">The sequence shown here is derived from an EMBL/GenBank/DDBJ whole genome shotgun (WGS) entry which is preliminary data.</text>
</comment>
<dbReference type="PANTHER" id="PTHR33204">
    <property type="entry name" value="TRANSCRIPTIONAL REGULATOR, MARR FAMILY"/>
    <property type="match status" value="1"/>
</dbReference>